<dbReference type="SUPFAM" id="SSF158682">
    <property type="entry name" value="TerB-like"/>
    <property type="match status" value="1"/>
</dbReference>
<dbReference type="EMBL" id="JDVG02000389">
    <property type="protein sequence ID" value="KFB72433.1"/>
    <property type="molecule type" value="Genomic_DNA"/>
</dbReference>
<dbReference type="Pfam" id="PF05099">
    <property type="entry name" value="TerB"/>
    <property type="match status" value="1"/>
</dbReference>
<evidence type="ECO:0000313" key="2">
    <source>
        <dbReference type="EMBL" id="KFB72433.1"/>
    </source>
</evidence>
<protein>
    <submittedName>
        <fullName evidence="2">Tellurite resistance protein</fullName>
    </submittedName>
</protein>
<evidence type="ECO:0000313" key="3">
    <source>
        <dbReference type="Proteomes" id="UP000020077"/>
    </source>
</evidence>
<accession>A0A080LV29</accession>
<name>A0A080LV29_9PROT</name>
<proteinExistence type="predicted"/>
<dbReference type="InterPro" id="IPR007791">
    <property type="entry name" value="DjlA_N"/>
</dbReference>
<dbReference type="Gene3D" id="1.10.3680.10">
    <property type="entry name" value="TerB-like"/>
    <property type="match status" value="1"/>
</dbReference>
<reference evidence="2 3" key="1">
    <citation type="submission" date="2014-02" db="EMBL/GenBank/DDBJ databases">
        <title>Expanding our view of genomic diversity in Candidatus Accumulibacter clades.</title>
        <authorList>
            <person name="Skennerton C.T."/>
            <person name="Barr J.J."/>
            <person name="Slater F.R."/>
            <person name="Bond P.L."/>
            <person name="Tyson G.W."/>
        </authorList>
    </citation>
    <scope>NUCLEOTIDE SEQUENCE [LARGE SCALE GENOMIC DNA]</scope>
    <source>
        <strain evidence="3">BA-91</strain>
    </source>
</reference>
<comment type="caution">
    <text evidence="2">The sequence shown here is derived from an EMBL/GenBank/DDBJ whole genome shotgun (WGS) entry which is preliminary data.</text>
</comment>
<dbReference type="InterPro" id="IPR029024">
    <property type="entry name" value="TerB-like"/>
</dbReference>
<organism evidence="2 3">
    <name type="scientific">Candidatus Accumulibacter phosphatis</name>
    <dbReference type="NCBI Taxonomy" id="327160"/>
    <lineage>
        <taxon>Bacteria</taxon>
        <taxon>Pseudomonadati</taxon>
        <taxon>Pseudomonadota</taxon>
        <taxon>Betaproteobacteria</taxon>
        <taxon>Candidatus Accumulibacter</taxon>
    </lineage>
</organism>
<dbReference type="CDD" id="cd07177">
    <property type="entry name" value="terB_like"/>
    <property type="match status" value="1"/>
</dbReference>
<feature type="domain" description="Co-chaperone DjlA N-terminal" evidence="1">
    <location>
        <begin position="76"/>
        <end position="118"/>
    </location>
</feature>
<sequence length="150" mass="15948">MFPLLENVSLDADQSIAATRLLLRIAHVDGARTTEEVALIRWFHDSGCDASVDWPAFDSLQEAGPGGEFSCTFGAAAERDLVVATCLMVAYADGVLTPEELAAVRDVAEEIGMPSTRVDELLALVKDYILSQLANLPDAGSVAVVARELG</sequence>
<evidence type="ECO:0000259" key="1">
    <source>
        <dbReference type="Pfam" id="PF05099"/>
    </source>
</evidence>
<dbReference type="Proteomes" id="UP000020077">
    <property type="component" value="Unassembled WGS sequence"/>
</dbReference>
<dbReference type="AlphaFoldDB" id="A0A080LV29"/>
<gene>
    <name evidence="2" type="ORF">AW09_002387</name>
</gene>